<name>A0ABY1NZM0_9RHOB</name>
<feature type="chain" id="PRO_5045738597" description="ATP-dependent transcriptional regulator" evidence="1">
    <location>
        <begin position="20"/>
        <end position="456"/>
    </location>
</feature>
<evidence type="ECO:0000256" key="1">
    <source>
        <dbReference type="SAM" id="SignalP"/>
    </source>
</evidence>
<proteinExistence type="predicted"/>
<evidence type="ECO:0000313" key="3">
    <source>
        <dbReference type="Proteomes" id="UP001157961"/>
    </source>
</evidence>
<organism evidence="2 3">
    <name type="scientific">Shimia sagamensis</name>
    <dbReference type="NCBI Taxonomy" id="1566352"/>
    <lineage>
        <taxon>Bacteria</taxon>
        <taxon>Pseudomonadati</taxon>
        <taxon>Pseudomonadota</taxon>
        <taxon>Alphaproteobacteria</taxon>
        <taxon>Rhodobacterales</taxon>
        <taxon>Roseobacteraceae</taxon>
    </lineage>
</organism>
<protein>
    <recommendedName>
        <fullName evidence="4">ATP-dependent transcriptional regulator</fullName>
    </recommendedName>
</protein>
<accession>A0ABY1NZM0</accession>
<keyword evidence="1" id="KW-0732">Signal</keyword>
<dbReference type="Pfam" id="PF11150">
    <property type="entry name" value="DUF2927"/>
    <property type="match status" value="1"/>
</dbReference>
<dbReference type="EMBL" id="FXTY01000004">
    <property type="protein sequence ID" value="SMP22833.1"/>
    <property type="molecule type" value="Genomic_DNA"/>
</dbReference>
<evidence type="ECO:0008006" key="4">
    <source>
        <dbReference type="Google" id="ProtNLM"/>
    </source>
</evidence>
<keyword evidence="3" id="KW-1185">Reference proteome</keyword>
<dbReference type="InterPro" id="IPR021323">
    <property type="entry name" value="DUF2927"/>
</dbReference>
<gene>
    <name evidence="2" type="ORF">SAMN06265373_104276</name>
</gene>
<dbReference type="RefSeq" id="WP_283426227.1">
    <property type="nucleotide sequence ID" value="NZ_FXTY01000004.1"/>
</dbReference>
<evidence type="ECO:0000313" key="2">
    <source>
        <dbReference type="EMBL" id="SMP22833.1"/>
    </source>
</evidence>
<dbReference type="Proteomes" id="UP001157961">
    <property type="component" value="Unassembled WGS sequence"/>
</dbReference>
<comment type="caution">
    <text evidence="2">The sequence shown here is derived from an EMBL/GenBank/DDBJ whole genome shotgun (WGS) entry which is preliminary data.</text>
</comment>
<dbReference type="PROSITE" id="PS51257">
    <property type="entry name" value="PROKAR_LIPOPROTEIN"/>
    <property type="match status" value="1"/>
</dbReference>
<feature type="signal peptide" evidence="1">
    <location>
        <begin position="1"/>
        <end position="19"/>
    </location>
</feature>
<sequence length="456" mass="49961">MRFFLSSLIPLAFAVAACAPVSQNGVPTRAAVSDTTLPPVKAFSTPRPIPPNRSNRDITRDFLDLSFELESGRSLERLTRFEGPITVRVTGAPPTGMMPDLKALLARLRNEARIDISLTQSPSANITIQAVSRRDIRKALPQAACFVVPNISSLSQYRSARRSGAANWALLESRKKIAIFLPNDTSPQETRDCLHEELAQALGPLNDLYRLPDSVFNDDNIHAVLTGFDMTVLRAYYDPTLRNGMTRREVASRLPSILSRINPRGDQLSSNPLPETPRAWISAVQTALGPGTSPANRRASARQALVIAQDNGWQDHRLGFAHYALGRLLQSQDITAAHTHFKAADRAYRSAEPYGPHRAFVATQLSAYAISAGHSREALTILNPQIAPAGRFENAALLSTLMLLQAEALEMEGKFEDAGALRLDSLGWARYGFGPDWAVRAKLREISALSPIKGRS</sequence>
<reference evidence="2 3" key="1">
    <citation type="submission" date="2017-05" db="EMBL/GenBank/DDBJ databases">
        <authorList>
            <person name="Varghese N."/>
            <person name="Submissions S."/>
        </authorList>
    </citation>
    <scope>NUCLEOTIDE SEQUENCE [LARGE SCALE GENOMIC DNA]</scope>
    <source>
        <strain evidence="2 3">DSM 29734</strain>
    </source>
</reference>